<keyword evidence="2" id="KW-0472">Membrane</keyword>
<proteinExistence type="predicted"/>
<feature type="compositionally biased region" description="Pro residues" evidence="1">
    <location>
        <begin position="143"/>
        <end position="159"/>
    </location>
</feature>
<keyword evidence="2" id="KW-1133">Transmembrane helix</keyword>
<comment type="caution">
    <text evidence="3">The sequence shown here is derived from an EMBL/GenBank/DDBJ whole genome shotgun (WGS) entry which is preliminary data.</text>
</comment>
<dbReference type="RefSeq" id="WP_078318556.1">
    <property type="nucleotide sequence ID" value="NZ_MUYV01000015.1"/>
</dbReference>
<feature type="transmembrane region" description="Helical" evidence="2">
    <location>
        <begin position="30"/>
        <end position="52"/>
    </location>
</feature>
<evidence type="ECO:0000256" key="2">
    <source>
        <dbReference type="SAM" id="Phobius"/>
    </source>
</evidence>
<feature type="region of interest" description="Disordered" evidence="1">
    <location>
        <begin position="1"/>
        <end position="21"/>
    </location>
</feature>
<organism evidence="3 4">
    <name type="scientific">Moraxella porci DSM 25326</name>
    <dbReference type="NCBI Taxonomy" id="573983"/>
    <lineage>
        <taxon>Bacteria</taxon>
        <taxon>Pseudomonadati</taxon>
        <taxon>Pseudomonadota</taxon>
        <taxon>Gammaproteobacteria</taxon>
        <taxon>Moraxellales</taxon>
        <taxon>Moraxellaceae</taxon>
        <taxon>Moraxella</taxon>
    </lineage>
</organism>
<feature type="region of interest" description="Disordered" evidence="1">
    <location>
        <begin position="196"/>
        <end position="224"/>
    </location>
</feature>
<name>A0A1T0CLU7_9GAMM</name>
<dbReference type="AlphaFoldDB" id="A0A1T0CLU7"/>
<dbReference type="EMBL" id="MUYV01000015">
    <property type="protein sequence ID" value="OOS23317.1"/>
    <property type="molecule type" value="Genomic_DNA"/>
</dbReference>
<sequence length="224" mass="23623">MTQQPPKKTPYPKPHQKPRAADARFSSRSIMLFIAAVVVMALVFAIIVNYLMAQYRPSPANTASDTAIARDLSVEPIDAETLQTLSESELDEADLDAVDEDAPAAPEVTARTDETVADTETATDSASASAAAPAAAQTATQPRPAPTQPPADIPTPPIIREPASPLPGHDPVMQSDPEDERVAAIIDQVRRINEAKLAPVLSPQPAPAADADTPITPSETAQPE</sequence>
<keyword evidence="2" id="KW-0812">Transmembrane</keyword>
<gene>
    <name evidence="3" type="ORF">B0681_09875</name>
</gene>
<feature type="compositionally biased region" description="Low complexity" evidence="1">
    <location>
        <begin position="207"/>
        <end position="217"/>
    </location>
</feature>
<evidence type="ECO:0000256" key="1">
    <source>
        <dbReference type="SAM" id="MobiDB-lite"/>
    </source>
</evidence>
<evidence type="ECO:0000313" key="4">
    <source>
        <dbReference type="Proteomes" id="UP000190683"/>
    </source>
</evidence>
<reference evidence="3 4" key="1">
    <citation type="submission" date="2017-02" db="EMBL/GenBank/DDBJ databases">
        <title>Draft genome sequence of Moraxella porci CCUG 54912T type strain.</title>
        <authorList>
            <person name="Salva-Serra F."/>
            <person name="Engstrom-Jakobsson H."/>
            <person name="Thorell K."/>
            <person name="Jaen-Luchoro D."/>
            <person name="Gonzales-Siles L."/>
            <person name="Karlsson R."/>
            <person name="Yazdan S."/>
            <person name="Boulund F."/>
            <person name="Johnning A."/>
            <person name="Engstrand L."/>
            <person name="Kristiansson E."/>
            <person name="Moore E."/>
        </authorList>
    </citation>
    <scope>NUCLEOTIDE SEQUENCE [LARGE SCALE GENOMIC DNA]</scope>
    <source>
        <strain evidence="3 4">CCUG 54912</strain>
    </source>
</reference>
<dbReference type="Proteomes" id="UP000190683">
    <property type="component" value="Unassembled WGS sequence"/>
</dbReference>
<evidence type="ECO:0000313" key="3">
    <source>
        <dbReference type="EMBL" id="OOS23317.1"/>
    </source>
</evidence>
<accession>A0A1T0CLU7</accession>
<feature type="compositionally biased region" description="Low complexity" evidence="1">
    <location>
        <begin position="118"/>
        <end position="142"/>
    </location>
</feature>
<protein>
    <submittedName>
        <fullName evidence="3">Uncharacterized protein</fullName>
    </submittedName>
</protein>
<feature type="region of interest" description="Disordered" evidence="1">
    <location>
        <begin position="100"/>
        <end position="182"/>
    </location>
</feature>
<keyword evidence="4" id="KW-1185">Reference proteome</keyword>